<dbReference type="FunFam" id="3.30.565.10:FF:000006">
    <property type="entry name" value="Sensor histidine kinase WalK"/>
    <property type="match status" value="1"/>
</dbReference>
<dbReference type="GO" id="GO:0007234">
    <property type="term" value="P:osmosensory signaling via phosphorelay pathway"/>
    <property type="evidence" value="ECO:0007669"/>
    <property type="project" value="TreeGrafter"/>
</dbReference>
<evidence type="ECO:0000256" key="4">
    <source>
        <dbReference type="ARBA" id="ARBA00022679"/>
    </source>
</evidence>
<dbReference type="Pfam" id="PF00989">
    <property type="entry name" value="PAS"/>
    <property type="match status" value="1"/>
</dbReference>
<evidence type="ECO:0000256" key="2">
    <source>
        <dbReference type="ARBA" id="ARBA00012438"/>
    </source>
</evidence>
<dbReference type="SMART" id="SM00387">
    <property type="entry name" value="HATPase_c"/>
    <property type="match status" value="1"/>
</dbReference>
<feature type="domain" description="Histidine kinase" evidence="6">
    <location>
        <begin position="301"/>
        <end position="516"/>
    </location>
</feature>
<dbReference type="InterPro" id="IPR003661">
    <property type="entry name" value="HisK_dim/P_dom"/>
</dbReference>
<dbReference type="InterPro" id="IPR005467">
    <property type="entry name" value="His_kinase_dom"/>
</dbReference>
<dbReference type="PANTHER" id="PTHR42878:SF15">
    <property type="entry name" value="BACTERIOPHYTOCHROME"/>
    <property type="match status" value="1"/>
</dbReference>
<dbReference type="Pfam" id="PF02518">
    <property type="entry name" value="HATPase_c"/>
    <property type="match status" value="1"/>
</dbReference>
<dbReference type="PROSITE" id="PS50109">
    <property type="entry name" value="HIS_KIN"/>
    <property type="match status" value="1"/>
</dbReference>
<dbReference type="PRINTS" id="PR00344">
    <property type="entry name" value="BCTRLSENSOR"/>
</dbReference>
<dbReference type="SUPFAM" id="SSF47384">
    <property type="entry name" value="Homodimeric domain of signal transducing histidine kinase"/>
    <property type="match status" value="1"/>
</dbReference>
<dbReference type="InterPro" id="IPR013767">
    <property type="entry name" value="PAS_fold"/>
</dbReference>
<dbReference type="SUPFAM" id="SSF55785">
    <property type="entry name" value="PYP-like sensor domain (PAS domain)"/>
    <property type="match status" value="2"/>
</dbReference>
<dbReference type="CDD" id="cd00082">
    <property type="entry name" value="HisKA"/>
    <property type="match status" value="1"/>
</dbReference>
<dbReference type="InterPro" id="IPR035965">
    <property type="entry name" value="PAS-like_dom_sf"/>
</dbReference>
<dbReference type="AlphaFoldDB" id="A0A3B0VBK3"/>
<dbReference type="GO" id="GO:0016020">
    <property type="term" value="C:membrane"/>
    <property type="evidence" value="ECO:0007669"/>
    <property type="project" value="UniProtKB-SubCell"/>
</dbReference>
<name>A0A3B0VBK3_9ZZZZ</name>
<reference evidence="7" key="1">
    <citation type="submission" date="2018-06" db="EMBL/GenBank/DDBJ databases">
        <authorList>
            <person name="Zhirakovskaya E."/>
        </authorList>
    </citation>
    <scope>NUCLEOTIDE SEQUENCE</scope>
</reference>
<accession>A0A3B0VBK3</accession>
<dbReference type="GO" id="GO:0030295">
    <property type="term" value="F:protein kinase activator activity"/>
    <property type="evidence" value="ECO:0007669"/>
    <property type="project" value="TreeGrafter"/>
</dbReference>
<keyword evidence="5" id="KW-0418">Kinase</keyword>
<keyword evidence="4" id="KW-0808">Transferase</keyword>
<evidence type="ECO:0000256" key="1">
    <source>
        <dbReference type="ARBA" id="ARBA00000085"/>
    </source>
</evidence>
<dbReference type="EC" id="2.7.13.3" evidence="2"/>
<gene>
    <name evidence="7" type="ORF">MNBD_DELTA03-1433</name>
</gene>
<dbReference type="GO" id="GO:0000156">
    <property type="term" value="F:phosphorelay response regulator activity"/>
    <property type="evidence" value="ECO:0007669"/>
    <property type="project" value="TreeGrafter"/>
</dbReference>
<dbReference type="InterPro" id="IPR036097">
    <property type="entry name" value="HisK_dim/P_sf"/>
</dbReference>
<dbReference type="InterPro" id="IPR050351">
    <property type="entry name" value="BphY/WalK/GraS-like"/>
</dbReference>
<dbReference type="Gene3D" id="1.10.287.130">
    <property type="match status" value="1"/>
</dbReference>
<evidence type="ECO:0000313" key="7">
    <source>
        <dbReference type="EMBL" id="VAW35587.1"/>
    </source>
</evidence>
<dbReference type="EMBL" id="UOEX01000135">
    <property type="protein sequence ID" value="VAW35587.1"/>
    <property type="molecule type" value="Genomic_DNA"/>
</dbReference>
<dbReference type="GO" id="GO:0006355">
    <property type="term" value="P:regulation of DNA-templated transcription"/>
    <property type="evidence" value="ECO:0007669"/>
    <property type="project" value="InterPro"/>
</dbReference>
<keyword evidence="3" id="KW-0597">Phosphoprotein</keyword>
<comment type="catalytic activity">
    <reaction evidence="1">
        <text>ATP + protein L-histidine = ADP + protein N-phospho-L-histidine.</text>
        <dbReference type="EC" id="2.7.13.3"/>
    </reaction>
</comment>
<organism evidence="7">
    <name type="scientific">hydrothermal vent metagenome</name>
    <dbReference type="NCBI Taxonomy" id="652676"/>
    <lineage>
        <taxon>unclassified sequences</taxon>
        <taxon>metagenomes</taxon>
        <taxon>ecological metagenomes</taxon>
    </lineage>
</organism>
<dbReference type="PANTHER" id="PTHR42878">
    <property type="entry name" value="TWO-COMPONENT HISTIDINE KINASE"/>
    <property type="match status" value="1"/>
</dbReference>
<dbReference type="GO" id="GO:0000155">
    <property type="term" value="F:phosphorelay sensor kinase activity"/>
    <property type="evidence" value="ECO:0007669"/>
    <property type="project" value="InterPro"/>
</dbReference>
<dbReference type="InterPro" id="IPR004358">
    <property type="entry name" value="Sig_transdc_His_kin-like_C"/>
</dbReference>
<dbReference type="Gene3D" id="3.30.450.20">
    <property type="entry name" value="PAS domain"/>
    <property type="match status" value="2"/>
</dbReference>
<evidence type="ECO:0000256" key="3">
    <source>
        <dbReference type="ARBA" id="ARBA00022553"/>
    </source>
</evidence>
<protein>
    <recommendedName>
        <fullName evidence="2">histidine kinase</fullName>
        <ecNumber evidence="2">2.7.13.3</ecNumber>
    </recommendedName>
</protein>
<dbReference type="SUPFAM" id="SSF55874">
    <property type="entry name" value="ATPase domain of HSP90 chaperone/DNA topoisomerase II/histidine kinase"/>
    <property type="match status" value="1"/>
</dbReference>
<dbReference type="InterPro" id="IPR036890">
    <property type="entry name" value="HATPase_C_sf"/>
</dbReference>
<sequence>MLRQCFDEFTRLFAHACFLISPTGIILRSNAAAAQMLGQGGDLLAGQNITALTATQAETVGHYLKRCLQSREPVPGGLRWRTAIPGREVDCYCHGYRLLISQDEKDPVLLLRCQLREQAGNSFAALNQTLENLRVSHHKLIRKSSQLTNEILEREEVQKKLAESHERLMTVLDGLDAVVYVADMQTHELMFLNKYARDTLGLIGSGVGQICWQTIQKDQTGPCSFCTNPRLVDAEGNPTDVYRWEFQNTQNDCWYDIRDRAIRWIDGRVVRMEIATDITKRKKSEQVLEQKNAELENFTYAISHDLKSPIITIKGFLGSLVSDARSGDFERMESDVKRIAKAADKMQALLDDVLELSRIGRLVNPSAELSMTEAANEAIEDLTAFIKAKNAVVTVEADMPPVFVDCHRIREVMQNLIENAIKYSGSQAEPRVEVGSKVLADGQCAYFVKDNGIGIEPKFYGKIFGLFEKLDPHSDGTGIGLALVKRIVDLHGGKIWVESSGHGNGSTFYFTLPQQQSALED</sequence>
<dbReference type="Pfam" id="PF00512">
    <property type="entry name" value="HisKA"/>
    <property type="match status" value="1"/>
</dbReference>
<dbReference type="InterPro" id="IPR003594">
    <property type="entry name" value="HATPase_dom"/>
</dbReference>
<evidence type="ECO:0000256" key="5">
    <source>
        <dbReference type="ARBA" id="ARBA00022777"/>
    </source>
</evidence>
<proteinExistence type="predicted"/>
<evidence type="ECO:0000259" key="6">
    <source>
        <dbReference type="PROSITE" id="PS50109"/>
    </source>
</evidence>
<dbReference type="SMART" id="SM00388">
    <property type="entry name" value="HisKA"/>
    <property type="match status" value="1"/>
</dbReference>
<dbReference type="Gene3D" id="3.30.565.10">
    <property type="entry name" value="Histidine kinase-like ATPase, C-terminal domain"/>
    <property type="match status" value="1"/>
</dbReference>